<protein>
    <recommendedName>
        <fullName evidence="1">Integrase catalytic domain-containing protein</fullName>
    </recommendedName>
</protein>
<dbReference type="Gene3D" id="3.30.420.10">
    <property type="entry name" value="Ribonuclease H-like superfamily/Ribonuclease H"/>
    <property type="match status" value="1"/>
</dbReference>
<dbReference type="GO" id="GO:0003676">
    <property type="term" value="F:nucleic acid binding"/>
    <property type="evidence" value="ECO:0007669"/>
    <property type="project" value="InterPro"/>
</dbReference>
<dbReference type="EMBL" id="CAJOBO010009861">
    <property type="protein sequence ID" value="CAF4595139.1"/>
    <property type="molecule type" value="Genomic_DNA"/>
</dbReference>
<dbReference type="SUPFAM" id="SSF53098">
    <property type="entry name" value="Ribonuclease H-like"/>
    <property type="match status" value="1"/>
</dbReference>
<dbReference type="FunFam" id="3.30.420.10:FF:000032">
    <property type="entry name" value="Retrovirus-related Pol polyprotein from transposon 297-like Protein"/>
    <property type="match status" value="1"/>
</dbReference>
<dbReference type="PROSITE" id="PS50994">
    <property type="entry name" value="INTEGRASE"/>
    <property type="match status" value="1"/>
</dbReference>
<feature type="domain" description="Integrase catalytic" evidence="1">
    <location>
        <begin position="31"/>
        <end position="192"/>
    </location>
</feature>
<sequence length="255" mass="29430">MNYDIKQWVKTCIKCQLATCGKTTTEPLHPLTLVPALHRCSLDFIGQLPVTRNGNRWILVAINHTTKWPIAKATQNLKHEMVAQFVYEEIVFKFGCPVEILTDRGNNFTTTMLNSYYTLISIKHILTSAYHPRSNGVIERFNRLFGGMLAKYVGDNDINKWDEYIDRALFACRVRQHHATGKTPFYMVYGVEAKLPGDELIPIINDDEDNNITCRVQQLGQLVQQRDTVHQRLNSNAIKMKIYYDHHLKHVADKL</sequence>
<comment type="caution">
    <text evidence="2">The sequence shown here is derived from an EMBL/GenBank/DDBJ whole genome shotgun (WGS) entry which is preliminary data.</text>
</comment>
<dbReference type="InterPro" id="IPR050951">
    <property type="entry name" value="Retrovirus_Pol_polyprotein"/>
</dbReference>
<dbReference type="PANTHER" id="PTHR37984">
    <property type="entry name" value="PROTEIN CBG26694"/>
    <property type="match status" value="1"/>
</dbReference>
<dbReference type="GO" id="GO:0015074">
    <property type="term" value="P:DNA integration"/>
    <property type="evidence" value="ECO:0007669"/>
    <property type="project" value="InterPro"/>
</dbReference>
<name>A0A817QJP4_9BILA</name>
<dbReference type="InterPro" id="IPR001584">
    <property type="entry name" value="Integrase_cat-core"/>
</dbReference>
<dbReference type="EMBL" id="CAJNYD010000065">
    <property type="protein sequence ID" value="CAF3205051.1"/>
    <property type="molecule type" value="Genomic_DNA"/>
</dbReference>
<organism evidence="2 4">
    <name type="scientific">Rotaria socialis</name>
    <dbReference type="NCBI Taxonomy" id="392032"/>
    <lineage>
        <taxon>Eukaryota</taxon>
        <taxon>Metazoa</taxon>
        <taxon>Spiralia</taxon>
        <taxon>Gnathifera</taxon>
        <taxon>Rotifera</taxon>
        <taxon>Eurotatoria</taxon>
        <taxon>Bdelloidea</taxon>
        <taxon>Philodinida</taxon>
        <taxon>Philodinidae</taxon>
        <taxon>Rotaria</taxon>
    </lineage>
</organism>
<reference evidence="2" key="1">
    <citation type="submission" date="2021-02" db="EMBL/GenBank/DDBJ databases">
        <authorList>
            <person name="Nowell W R."/>
        </authorList>
    </citation>
    <scope>NUCLEOTIDE SEQUENCE</scope>
</reference>
<evidence type="ECO:0000313" key="4">
    <source>
        <dbReference type="Proteomes" id="UP000663833"/>
    </source>
</evidence>
<dbReference type="Proteomes" id="UP000663851">
    <property type="component" value="Unassembled WGS sequence"/>
</dbReference>
<evidence type="ECO:0000313" key="2">
    <source>
        <dbReference type="EMBL" id="CAF3205051.1"/>
    </source>
</evidence>
<dbReference type="InterPro" id="IPR036397">
    <property type="entry name" value="RNaseH_sf"/>
</dbReference>
<evidence type="ECO:0000259" key="1">
    <source>
        <dbReference type="PROSITE" id="PS50994"/>
    </source>
</evidence>
<gene>
    <name evidence="3" type="ORF">HFQ381_LOCUS33234</name>
    <name evidence="2" type="ORF">LUA448_LOCUS2456</name>
</gene>
<evidence type="ECO:0000313" key="3">
    <source>
        <dbReference type="EMBL" id="CAF4595139.1"/>
    </source>
</evidence>
<dbReference type="Proteomes" id="UP000663833">
    <property type="component" value="Unassembled WGS sequence"/>
</dbReference>
<proteinExistence type="predicted"/>
<accession>A0A817QJP4</accession>
<dbReference type="AlphaFoldDB" id="A0A817QJP4"/>
<dbReference type="InterPro" id="IPR012337">
    <property type="entry name" value="RNaseH-like_sf"/>
</dbReference>
<dbReference type="PANTHER" id="PTHR37984:SF5">
    <property type="entry name" value="PROTEIN NYNRIN-LIKE"/>
    <property type="match status" value="1"/>
</dbReference>